<dbReference type="Gene3D" id="3.40.50.2000">
    <property type="entry name" value="Glycogen Phosphorylase B"/>
    <property type="match status" value="1"/>
</dbReference>
<dbReference type="PROSITE" id="PS00102">
    <property type="entry name" value="PHOSPHORYLASE"/>
    <property type="match status" value="1"/>
</dbReference>
<protein>
    <recommendedName>
        <fullName evidence="3">glycogen phosphorylase</fullName>
        <ecNumber evidence="3">2.4.1.1</ecNumber>
    </recommendedName>
</protein>
<keyword evidence="7" id="KW-0119">Carbohydrate metabolism</keyword>
<keyword evidence="6" id="KW-0663">Pyridoxal phosphate</keyword>
<dbReference type="SUPFAM" id="SSF53756">
    <property type="entry name" value="UDP-Glycosyltransferase/glycogen phosphorylase"/>
    <property type="match status" value="1"/>
</dbReference>
<evidence type="ECO:0000256" key="1">
    <source>
        <dbReference type="ARBA" id="ARBA00001933"/>
    </source>
</evidence>
<feature type="non-terminal residue" evidence="8">
    <location>
        <position position="168"/>
    </location>
</feature>
<dbReference type="InterPro" id="IPR000811">
    <property type="entry name" value="Glyco_trans_35"/>
</dbReference>
<gene>
    <name evidence="8" type="ORF">LEA_11643</name>
</gene>
<evidence type="ECO:0000256" key="6">
    <source>
        <dbReference type="ARBA" id="ARBA00022898"/>
    </source>
</evidence>
<evidence type="ECO:0000256" key="5">
    <source>
        <dbReference type="ARBA" id="ARBA00022679"/>
    </source>
</evidence>
<feature type="non-terminal residue" evidence="8">
    <location>
        <position position="1"/>
    </location>
</feature>
<keyword evidence="4 8" id="KW-0328">Glycosyltransferase</keyword>
<dbReference type="InterPro" id="IPR035090">
    <property type="entry name" value="Pyridoxal_P_attach_site"/>
</dbReference>
<dbReference type="EMBL" id="AJWY01007857">
    <property type="protein sequence ID" value="EKC62825.1"/>
    <property type="molecule type" value="Genomic_DNA"/>
</dbReference>
<evidence type="ECO:0000256" key="7">
    <source>
        <dbReference type="ARBA" id="ARBA00023277"/>
    </source>
</evidence>
<dbReference type="AlphaFoldDB" id="K1T8U8"/>
<accession>K1T8U8</accession>
<dbReference type="GO" id="GO:0005980">
    <property type="term" value="P:glycogen catabolic process"/>
    <property type="evidence" value="ECO:0007669"/>
    <property type="project" value="TreeGrafter"/>
</dbReference>
<reference evidence="8" key="1">
    <citation type="journal article" date="2013" name="Environ. Microbiol.">
        <title>Microbiota from the distal guts of lean and obese adolescents exhibit partial functional redundancy besides clear differences in community structure.</title>
        <authorList>
            <person name="Ferrer M."/>
            <person name="Ruiz A."/>
            <person name="Lanza F."/>
            <person name="Haange S.B."/>
            <person name="Oberbach A."/>
            <person name="Till H."/>
            <person name="Bargiela R."/>
            <person name="Campoy C."/>
            <person name="Segura M.T."/>
            <person name="Richter M."/>
            <person name="von Bergen M."/>
            <person name="Seifert J."/>
            <person name="Suarez A."/>
        </authorList>
    </citation>
    <scope>NUCLEOTIDE SEQUENCE</scope>
</reference>
<comment type="cofactor">
    <cofactor evidence="1">
        <name>pyridoxal 5'-phosphate</name>
        <dbReference type="ChEBI" id="CHEBI:597326"/>
    </cofactor>
</comment>
<evidence type="ECO:0000256" key="2">
    <source>
        <dbReference type="ARBA" id="ARBA00006047"/>
    </source>
</evidence>
<evidence type="ECO:0000256" key="3">
    <source>
        <dbReference type="ARBA" id="ARBA00012591"/>
    </source>
</evidence>
<evidence type="ECO:0000313" key="8">
    <source>
        <dbReference type="EMBL" id="EKC62825.1"/>
    </source>
</evidence>
<dbReference type="GO" id="GO:0008184">
    <property type="term" value="F:glycogen phosphorylase activity"/>
    <property type="evidence" value="ECO:0007669"/>
    <property type="project" value="InterPro"/>
</dbReference>
<dbReference type="GO" id="GO:0005737">
    <property type="term" value="C:cytoplasm"/>
    <property type="evidence" value="ECO:0007669"/>
    <property type="project" value="TreeGrafter"/>
</dbReference>
<dbReference type="EC" id="2.4.1.1" evidence="3"/>
<comment type="similarity">
    <text evidence="2">Belongs to the glycogen phosphorylase family.</text>
</comment>
<dbReference type="PANTHER" id="PTHR11468:SF3">
    <property type="entry name" value="GLYCOGEN PHOSPHORYLASE, LIVER FORM"/>
    <property type="match status" value="1"/>
</dbReference>
<name>K1T8U8_9ZZZZ</name>
<evidence type="ECO:0000256" key="4">
    <source>
        <dbReference type="ARBA" id="ARBA00022676"/>
    </source>
</evidence>
<organism evidence="8">
    <name type="scientific">human gut metagenome</name>
    <dbReference type="NCBI Taxonomy" id="408170"/>
    <lineage>
        <taxon>unclassified sequences</taxon>
        <taxon>metagenomes</taxon>
        <taxon>organismal metagenomes</taxon>
    </lineage>
</organism>
<dbReference type="Pfam" id="PF00343">
    <property type="entry name" value="Phosphorylase"/>
    <property type="match status" value="1"/>
</dbReference>
<sequence>DKKLKNWTPTTFIFGAKAAPGYARAKAIIKYINEIAKLVNNDPETKDLLQVYFISNYNVSYAEKIVVAADLSEQTSTAGLEASGTGNMKFMLNGAPTLGTLDGANVEIAECAGIENEYIFGAKVEDIERMKKEGYHPKALYDANPEIKRVVDTLIDGTFDDGGAQGEG</sequence>
<dbReference type="PANTHER" id="PTHR11468">
    <property type="entry name" value="GLYCOGEN PHOSPHORYLASE"/>
    <property type="match status" value="1"/>
</dbReference>
<dbReference type="GO" id="GO:0030170">
    <property type="term" value="F:pyridoxal phosphate binding"/>
    <property type="evidence" value="ECO:0007669"/>
    <property type="project" value="TreeGrafter"/>
</dbReference>
<comment type="caution">
    <text evidence="8">The sequence shown here is derived from an EMBL/GenBank/DDBJ whole genome shotgun (WGS) entry which is preliminary data.</text>
</comment>
<keyword evidence="5 8" id="KW-0808">Transferase</keyword>
<proteinExistence type="inferred from homology"/>